<evidence type="ECO:0008006" key="3">
    <source>
        <dbReference type="Google" id="ProtNLM"/>
    </source>
</evidence>
<dbReference type="SUPFAM" id="SSF56219">
    <property type="entry name" value="DNase I-like"/>
    <property type="match status" value="1"/>
</dbReference>
<dbReference type="Proteomes" id="UP000324705">
    <property type="component" value="Chromosome 4A"/>
</dbReference>
<name>A0A9R0SD83_TRITD</name>
<reference evidence="1 2" key="1">
    <citation type="submission" date="2017-09" db="EMBL/GenBank/DDBJ databases">
        <authorList>
            <consortium name="International Durum Wheat Genome Sequencing Consortium (IDWGSC)"/>
            <person name="Milanesi L."/>
        </authorList>
    </citation>
    <scope>NUCLEOTIDE SEQUENCE [LARGE SCALE GENOMIC DNA]</scope>
    <source>
        <strain evidence="2">cv. Svevo</strain>
    </source>
</reference>
<dbReference type="InterPro" id="IPR036691">
    <property type="entry name" value="Endo/exonu/phosph_ase_sf"/>
</dbReference>
<dbReference type="EMBL" id="LT934117">
    <property type="protein sequence ID" value="VAH93158.1"/>
    <property type="molecule type" value="Genomic_DNA"/>
</dbReference>
<evidence type="ECO:0000313" key="2">
    <source>
        <dbReference type="Proteomes" id="UP000324705"/>
    </source>
</evidence>
<evidence type="ECO:0000313" key="1">
    <source>
        <dbReference type="EMBL" id="VAH93158.1"/>
    </source>
</evidence>
<accession>A0A9R0SD83</accession>
<dbReference type="Gene3D" id="3.60.10.10">
    <property type="entry name" value="Endonuclease/exonuclease/phosphatase"/>
    <property type="match status" value="1"/>
</dbReference>
<dbReference type="OMA" id="RIDLCAN"/>
<protein>
    <recommendedName>
        <fullName evidence="3">Reverse transcriptase</fullName>
    </recommendedName>
</protein>
<sequence>MDCGLDDLGYTGDLFTWRRGEICERLDRAVCNLAWENKFPRAAVINEEHVHSDHRPIVLDMDYLDEKVFNRPEGRVKQFEARWLREKTVTEIVKASWEKAKLAGIGPSLADRTRAVHAGLHTWDREILKGPKVRIRKLKKELERLRHGPLNTESRCRQKEIIVLIKNILDQEEIFWL</sequence>
<dbReference type="AlphaFoldDB" id="A0A9R0SD83"/>
<dbReference type="Gramene" id="TRITD4Av1G154540.1">
    <property type="protein sequence ID" value="TRITD4Av1G154540.1"/>
    <property type="gene ID" value="TRITD4Av1G154540"/>
</dbReference>
<proteinExistence type="predicted"/>
<dbReference type="PANTHER" id="PTHR33710:SF83">
    <property type="entry name" value="ENDONUCLEASE_EXONUCLEASE_PHOSPHATASE DOMAIN-CONTAINING PROTEIN"/>
    <property type="match status" value="1"/>
</dbReference>
<dbReference type="PANTHER" id="PTHR33710">
    <property type="entry name" value="BNAC02G09200D PROTEIN"/>
    <property type="match status" value="1"/>
</dbReference>
<gene>
    <name evidence="1" type="ORF">TRITD_4Av1G154540</name>
</gene>
<keyword evidence="2" id="KW-1185">Reference proteome</keyword>
<organism evidence="1 2">
    <name type="scientific">Triticum turgidum subsp. durum</name>
    <name type="common">Durum wheat</name>
    <name type="synonym">Triticum durum</name>
    <dbReference type="NCBI Taxonomy" id="4567"/>
    <lineage>
        <taxon>Eukaryota</taxon>
        <taxon>Viridiplantae</taxon>
        <taxon>Streptophyta</taxon>
        <taxon>Embryophyta</taxon>
        <taxon>Tracheophyta</taxon>
        <taxon>Spermatophyta</taxon>
        <taxon>Magnoliopsida</taxon>
        <taxon>Liliopsida</taxon>
        <taxon>Poales</taxon>
        <taxon>Poaceae</taxon>
        <taxon>BOP clade</taxon>
        <taxon>Pooideae</taxon>
        <taxon>Triticodae</taxon>
        <taxon>Triticeae</taxon>
        <taxon>Triticinae</taxon>
        <taxon>Triticum</taxon>
    </lineage>
</organism>